<proteinExistence type="predicted"/>
<evidence type="ECO:0000313" key="2">
    <source>
        <dbReference type="EMBL" id="GHA52477.1"/>
    </source>
</evidence>
<reference evidence="3" key="1">
    <citation type="journal article" date="2019" name="Int. J. Syst. Evol. Microbiol.">
        <title>The Global Catalogue of Microorganisms (GCM) 10K type strain sequencing project: providing services to taxonomists for standard genome sequencing and annotation.</title>
        <authorList>
            <consortium name="The Broad Institute Genomics Platform"/>
            <consortium name="The Broad Institute Genome Sequencing Center for Infectious Disease"/>
            <person name="Wu L."/>
            <person name="Ma J."/>
        </authorList>
    </citation>
    <scope>NUCLEOTIDE SEQUENCE [LARGE SCALE GENOMIC DNA]</scope>
    <source>
        <strain evidence="3">JCM 4733</strain>
    </source>
</reference>
<keyword evidence="3" id="KW-1185">Reference proteome</keyword>
<dbReference type="Proteomes" id="UP000653644">
    <property type="component" value="Unassembled WGS sequence"/>
</dbReference>
<gene>
    <name evidence="2" type="ORF">GCM10010345_66470</name>
</gene>
<dbReference type="EMBL" id="BMVN01000031">
    <property type="protein sequence ID" value="GHA52477.1"/>
    <property type="molecule type" value="Genomic_DNA"/>
</dbReference>
<evidence type="ECO:0000256" key="1">
    <source>
        <dbReference type="SAM" id="MobiDB-lite"/>
    </source>
</evidence>
<protein>
    <submittedName>
        <fullName evidence="2">Uncharacterized protein</fullName>
    </submittedName>
</protein>
<evidence type="ECO:0000313" key="3">
    <source>
        <dbReference type="Proteomes" id="UP000653644"/>
    </source>
</evidence>
<feature type="region of interest" description="Disordered" evidence="1">
    <location>
        <begin position="1"/>
        <end position="20"/>
    </location>
</feature>
<sequence length="116" mass="12551">MTGSGVTCPSPGIRAGQPPSVTEVTQSVHPRLAYAAGLGVWSELEHLFTRTGDYLRRWQLLDMQSVAYSNYVLAACRVPSWSAPSLWWPGTRSPRLSIGGRGLLAFALTCAFTLIG</sequence>
<organism evidence="2 3">
    <name type="scientific">Streptomyces canarius</name>
    <dbReference type="NCBI Taxonomy" id="285453"/>
    <lineage>
        <taxon>Bacteria</taxon>
        <taxon>Bacillati</taxon>
        <taxon>Actinomycetota</taxon>
        <taxon>Actinomycetes</taxon>
        <taxon>Kitasatosporales</taxon>
        <taxon>Streptomycetaceae</taxon>
        <taxon>Streptomyces</taxon>
    </lineage>
</organism>
<comment type="caution">
    <text evidence="2">The sequence shown here is derived from an EMBL/GenBank/DDBJ whole genome shotgun (WGS) entry which is preliminary data.</text>
</comment>
<name>A0ABQ3D2F3_9ACTN</name>
<accession>A0ABQ3D2F3</accession>